<evidence type="ECO:0000313" key="10">
    <source>
        <dbReference type="Proteomes" id="UP000290649"/>
    </source>
</evidence>
<dbReference type="PANTHER" id="PTHR32322">
    <property type="entry name" value="INNER MEMBRANE TRANSPORTER"/>
    <property type="match status" value="1"/>
</dbReference>
<feature type="transmembrane region" description="Helical" evidence="7">
    <location>
        <begin position="248"/>
        <end position="265"/>
    </location>
</feature>
<reference evidence="9 10" key="1">
    <citation type="journal article" date="2019" name="Int. J. Syst. Evol. Microbiol.">
        <title>Anaerobacillus alkaliphilus sp. nov., a novel alkaliphilic and moderately halophilic bacterium.</title>
        <authorList>
            <person name="Borsodi A.K."/>
            <person name="Aszalos J.M."/>
            <person name="Bihari P."/>
            <person name="Nagy I."/>
            <person name="Schumann P."/>
            <person name="Sproer C."/>
            <person name="Kovacs A.L."/>
            <person name="Boka K."/>
            <person name="Dobosy P."/>
            <person name="Ovari M."/>
            <person name="Szili-Kovacs T."/>
            <person name="Toth E."/>
        </authorList>
    </citation>
    <scope>NUCLEOTIDE SEQUENCE [LARGE SCALE GENOMIC DNA]</scope>
    <source>
        <strain evidence="9 10">B16-10</strain>
    </source>
</reference>
<dbReference type="Proteomes" id="UP000290649">
    <property type="component" value="Unassembled WGS sequence"/>
</dbReference>
<dbReference type="EMBL" id="QOUX01000001">
    <property type="protein sequence ID" value="RXJ04239.1"/>
    <property type="molecule type" value="Genomic_DNA"/>
</dbReference>
<comment type="similarity">
    <text evidence="2">Belongs to the EamA transporter family.</text>
</comment>
<evidence type="ECO:0000259" key="8">
    <source>
        <dbReference type="Pfam" id="PF00892"/>
    </source>
</evidence>
<evidence type="ECO:0000313" key="9">
    <source>
        <dbReference type="EMBL" id="RXJ04239.1"/>
    </source>
</evidence>
<keyword evidence="5 7" id="KW-1133">Transmembrane helix</keyword>
<sequence length="305" mass="33477">MSKLFTYSLLVFVMFTWGLNIVAIKYMVTYLPPIAMQGIRIFVAGLAALIVLYFLRDLRKLTRSEWKLALMAAVFGQLGHHTFLALGLAGTTATNGGLILGLIPLTTVIMTMIFLRERPTWLRFFGIFLGFLGVAMVVLQIGEGIGAVSRGDLFIFISMVSQAFSFILIRKITVTLSPRQLTAILLLIGSLMTTSASFIFEGNVVSAIVGKPSMVWVVFFFSAIIATGLGHIFYNLAIQQIGAGETAIFNNLVPFFTLVGAFLFLKEAILLAQVIGFILIVIGVFLGTGYLEMKTKDKLKYKKTG</sequence>
<dbReference type="Pfam" id="PF00892">
    <property type="entry name" value="EamA"/>
    <property type="match status" value="2"/>
</dbReference>
<dbReference type="SUPFAM" id="SSF103481">
    <property type="entry name" value="Multidrug resistance efflux transporter EmrE"/>
    <property type="match status" value="2"/>
</dbReference>
<feature type="domain" description="EamA" evidence="8">
    <location>
        <begin position="6"/>
        <end position="138"/>
    </location>
</feature>
<dbReference type="InterPro" id="IPR050638">
    <property type="entry name" value="AA-Vitamin_Transporters"/>
</dbReference>
<dbReference type="GO" id="GO:0005886">
    <property type="term" value="C:plasma membrane"/>
    <property type="evidence" value="ECO:0007669"/>
    <property type="project" value="UniProtKB-SubCell"/>
</dbReference>
<dbReference type="InterPro" id="IPR000620">
    <property type="entry name" value="EamA_dom"/>
</dbReference>
<keyword evidence="10" id="KW-1185">Reference proteome</keyword>
<gene>
    <name evidence="9" type="ORF">DS745_02305</name>
</gene>
<evidence type="ECO:0000256" key="7">
    <source>
        <dbReference type="SAM" id="Phobius"/>
    </source>
</evidence>
<feature type="transmembrane region" description="Helical" evidence="7">
    <location>
        <begin position="215"/>
        <end position="236"/>
    </location>
</feature>
<feature type="transmembrane region" description="Helical" evidence="7">
    <location>
        <begin position="122"/>
        <end position="141"/>
    </location>
</feature>
<keyword evidence="6 7" id="KW-0472">Membrane</keyword>
<evidence type="ECO:0000256" key="3">
    <source>
        <dbReference type="ARBA" id="ARBA00022475"/>
    </source>
</evidence>
<dbReference type="InterPro" id="IPR037185">
    <property type="entry name" value="EmrE-like"/>
</dbReference>
<feature type="transmembrane region" description="Helical" evidence="7">
    <location>
        <begin position="34"/>
        <end position="56"/>
    </location>
</feature>
<feature type="transmembrane region" description="Helical" evidence="7">
    <location>
        <begin position="153"/>
        <end position="169"/>
    </location>
</feature>
<accession>A0A4Q0VXI1</accession>
<evidence type="ECO:0000256" key="5">
    <source>
        <dbReference type="ARBA" id="ARBA00022989"/>
    </source>
</evidence>
<dbReference type="OrthoDB" id="4529062at2"/>
<proteinExistence type="inferred from homology"/>
<feature type="domain" description="EamA" evidence="8">
    <location>
        <begin position="150"/>
        <end position="286"/>
    </location>
</feature>
<comment type="caution">
    <text evidence="9">The sequence shown here is derived from an EMBL/GenBank/DDBJ whole genome shotgun (WGS) entry which is preliminary data.</text>
</comment>
<keyword evidence="4 7" id="KW-0812">Transmembrane</keyword>
<dbReference type="AlphaFoldDB" id="A0A4Q0VXI1"/>
<feature type="transmembrane region" description="Helical" evidence="7">
    <location>
        <begin position="181"/>
        <end position="200"/>
    </location>
</feature>
<organism evidence="9 10">
    <name type="scientific">Anaerobacillus alkaliphilus</name>
    <dbReference type="NCBI Taxonomy" id="1548597"/>
    <lineage>
        <taxon>Bacteria</taxon>
        <taxon>Bacillati</taxon>
        <taxon>Bacillota</taxon>
        <taxon>Bacilli</taxon>
        <taxon>Bacillales</taxon>
        <taxon>Bacillaceae</taxon>
        <taxon>Anaerobacillus</taxon>
    </lineage>
</organism>
<evidence type="ECO:0000256" key="4">
    <source>
        <dbReference type="ARBA" id="ARBA00022692"/>
    </source>
</evidence>
<keyword evidence="3" id="KW-1003">Cell membrane</keyword>
<feature type="transmembrane region" description="Helical" evidence="7">
    <location>
        <begin position="96"/>
        <end position="115"/>
    </location>
</feature>
<dbReference type="RefSeq" id="WP_129076589.1">
    <property type="nucleotide sequence ID" value="NZ_QOUX01000001.1"/>
</dbReference>
<name>A0A4Q0VXI1_9BACI</name>
<evidence type="ECO:0000256" key="6">
    <source>
        <dbReference type="ARBA" id="ARBA00023136"/>
    </source>
</evidence>
<dbReference type="PANTHER" id="PTHR32322:SF18">
    <property type="entry name" value="S-ADENOSYLMETHIONINE_S-ADENOSYLHOMOCYSTEINE TRANSPORTER"/>
    <property type="match status" value="1"/>
</dbReference>
<evidence type="ECO:0000256" key="1">
    <source>
        <dbReference type="ARBA" id="ARBA00004651"/>
    </source>
</evidence>
<evidence type="ECO:0000256" key="2">
    <source>
        <dbReference type="ARBA" id="ARBA00007362"/>
    </source>
</evidence>
<protein>
    <submittedName>
        <fullName evidence="9">DMT family transporter</fullName>
    </submittedName>
</protein>
<feature type="transmembrane region" description="Helical" evidence="7">
    <location>
        <begin position="271"/>
        <end position="293"/>
    </location>
</feature>
<comment type="subcellular location">
    <subcellularLocation>
        <location evidence="1">Cell membrane</location>
        <topology evidence="1">Multi-pass membrane protein</topology>
    </subcellularLocation>
</comment>
<feature type="transmembrane region" description="Helical" evidence="7">
    <location>
        <begin position="7"/>
        <end position="28"/>
    </location>
</feature>
<feature type="transmembrane region" description="Helical" evidence="7">
    <location>
        <begin position="68"/>
        <end position="90"/>
    </location>
</feature>